<keyword evidence="2" id="KW-1185">Reference proteome</keyword>
<gene>
    <name evidence="1" type="ORF">J437_LFUL000284</name>
</gene>
<reference evidence="1" key="2">
    <citation type="submission" date="2017-10" db="EMBL/GenBank/DDBJ databases">
        <title>Ladona fulva Genome sequencing and assembly.</title>
        <authorList>
            <person name="Murali S."/>
            <person name="Richards S."/>
            <person name="Bandaranaike D."/>
            <person name="Bellair M."/>
            <person name="Blankenburg K."/>
            <person name="Chao H."/>
            <person name="Dinh H."/>
            <person name="Doddapaneni H."/>
            <person name="Dugan-Rocha S."/>
            <person name="Elkadiri S."/>
            <person name="Gnanaolivu R."/>
            <person name="Hernandez B."/>
            <person name="Skinner E."/>
            <person name="Javaid M."/>
            <person name="Lee S."/>
            <person name="Li M."/>
            <person name="Ming W."/>
            <person name="Munidasa M."/>
            <person name="Muniz J."/>
            <person name="Nguyen L."/>
            <person name="Hughes D."/>
            <person name="Osuji N."/>
            <person name="Pu L.-L."/>
            <person name="Puazo M."/>
            <person name="Qu C."/>
            <person name="Quiroz J."/>
            <person name="Raj R."/>
            <person name="Weissenberger G."/>
            <person name="Xin Y."/>
            <person name="Zou X."/>
            <person name="Han Y."/>
            <person name="Worley K."/>
            <person name="Muzny D."/>
            <person name="Gibbs R."/>
        </authorList>
    </citation>
    <scope>NUCLEOTIDE SEQUENCE</scope>
    <source>
        <strain evidence="1">Sampled in the wild</strain>
    </source>
</reference>
<dbReference type="Proteomes" id="UP000792457">
    <property type="component" value="Unassembled WGS sequence"/>
</dbReference>
<dbReference type="AlphaFoldDB" id="A0A8K0K3L9"/>
<evidence type="ECO:0000313" key="1">
    <source>
        <dbReference type="EMBL" id="KAG8226979.1"/>
    </source>
</evidence>
<dbReference type="OrthoDB" id="8186940at2759"/>
<evidence type="ECO:0000313" key="2">
    <source>
        <dbReference type="Proteomes" id="UP000792457"/>
    </source>
</evidence>
<proteinExistence type="predicted"/>
<reference evidence="1" key="1">
    <citation type="submission" date="2013-04" db="EMBL/GenBank/DDBJ databases">
        <authorList>
            <person name="Qu J."/>
            <person name="Murali S.C."/>
            <person name="Bandaranaike D."/>
            <person name="Bellair M."/>
            <person name="Blankenburg K."/>
            <person name="Chao H."/>
            <person name="Dinh H."/>
            <person name="Doddapaneni H."/>
            <person name="Downs B."/>
            <person name="Dugan-Rocha S."/>
            <person name="Elkadiri S."/>
            <person name="Gnanaolivu R.D."/>
            <person name="Hernandez B."/>
            <person name="Javaid M."/>
            <person name="Jayaseelan J.C."/>
            <person name="Lee S."/>
            <person name="Li M."/>
            <person name="Ming W."/>
            <person name="Munidasa M."/>
            <person name="Muniz J."/>
            <person name="Nguyen L."/>
            <person name="Ongeri F."/>
            <person name="Osuji N."/>
            <person name="Pu L.-L."/>
            <person name="Puazo M."/>
            <person name="Qu C."/>
            <person name="Quiroz J."/>
            <person name="Raj R."/>
            <person name="Weissenberger G."/>
            <person name="Xin Y."/>
            <person name="Zou X."/>
            <person name="Han Y."/>
            <person name="Richards S."/>
            <person name="Worley K."/>
            <person name="Muzny D."/>
            <person name="Gibbs R."/>
        </authorList>
    </citation>
    <scope>NUCLEOTIDE SEQUENCE</scope>
    <source>
        <strain evidence="1">Sampled in the wild</strain>
    </source>
</reference>
<dbReference type="EMBL" id="KZ308307">
    <property type="protein sequence ID" value="KAG8226979.1"/>
    <property type="molecule type" value="Genomic_DNA"/>
</dbReference>
<name>A0A8K0K3L9_LADFU</name>
<organism evidence="1 2">
    <name type="scientific">Ladona fulva</name>
    <name type="common">Scarce chaser dragonfly</name>
    <name type="synonym">Libellula fulva</name>
    <dbReference type="NCBI Taxonomy" id="123851"/>
    <lineage>
        <taxon>Eukaryota</taxon>
        <taxon>Metazoa</taxon>
        <taxon>Ecdysozoa</taxon>
        <taxon>Arthropoda</taxon>
        <taxon>Hexapoda</taxon>
        <taxon>Insecta</taxon>
        <taxon>Pterygota</taxon>
        <taxon>Palaeoptera</taxon>
        <taxon>Odonata</taxon>
        <taxon>Epiprocta</taxon>
        <taxon>Anisoptera</taxon>
        <taxon>Libelluloidea</taxon>
        <taxon>Libellulidae</taxon>
        <taxon>Ladona</taxon>
    </lineage>
</organism>
<protein>
    <submittedName>
        <fullName evidence="1">Uncharacterized protein</fullName>
    </submittedName>
</protein>
<comment type="caution">
    <text evidence="1">The sequence shown here is derived from an EMBL/GenBank/DDBJ whole genome shotgun (WGS) entry which is preliminary data.</text>
</comment>
<sequence length="122" mass="13723">MKRQLLFPTPSSKVQWVIAIGIPATVDNKKLGFGLSLKLNYYTLPLNASDVVYPYIDIKNKRESGDANAQENSTPTDHPGLLQKEKIVETVFSEPYVKRLPAHFILSITVDLQESFCTLFLP</sequence>
<accession>A0A8K0K3L9</accession>